<dbReference type="OrthoDB" id="5950592at2759"/>
<name>A0A9W9Y8M7_9CNID</name>
<evidence type="ECO:0008006" key="6">
    <source>
        <dbReference type="Google" id="ProtNLM"/>
    </source>
</evidence>
<dbReference type="GO" id="GO:0004305">
    <property type="term" value="F:ethanolamine kinase activity"/>
    <property type="evidence" value="ECO:0007669"/>
    <property type="project" value="TreeGrafter"/>
</dbReference>
<dbReference type="Proteomes" id="UP001163046">
    <property type="component" value="Unassembled WGS sequence"/>
</dbReference>
<evidence type="ECO:0000256" key="1">
    <source>
        <dbReference type="ARBA" id="ARBA00023209"/>
    </source>
</evidence>
<comment type="caution">
    <text evidence="4">The sequence shown here is derived from an EMBL/GenBank/DDBJ whole genome shotgun (WGS) entry which is preliminary data.</text>
</comment>
<evidence type="ECO:0000313" key="4">
    <source>
        <dbReference type="EMBL" id="KAJ7323773.1"/>
    </source>
</evidence>
<keyword evidence="1" id="KW-0443">Lipid metabolism</keyword>
<dbReference type="GO" id="GO:0004103">
    <property type="term" value="F:choline kinase activity"/>
    <property type="evidence" value="ECO:0007669"/>
    <property type="project" value="TreeGrafter"/>
</dbReference>
<keyword evidence="2" id="KW-1208">Phospholipid metabolism</keyword>
<keyword evidence="1" id="KW-0594">Phospholipid biosynthesis</keyword>
<dbReference type="Pfam" id="PF01633">
    <property type="entry name" value="Choline_kinase"/>
    <property type="match status" value="1"/>
</dbReference>
<gene>
    <name evidence="4" type="ORF">OS493_030561</name>
</gene>
<organism evidence="4 5">
    <name type="scientific">Desmophyllum pertusum</name>
    <dbReference type="NCBI Taxonomy" id="174260"/>
    <lineage>
        <taxon>Eukaryota</taxon>
        <taxon>Metazoa</taxon>
        <taxon>Cnidaria</taxon>
        <taxon>Anthozoa</taxon>
        <taxon>Hexacorallia</taxon>
        <taxon>Scleractinia</taxon>
        <taxon>Caryophylliina</taxon>
        <taxon>Caryophylliidae</taxon>
        <taxon>Desmophyllum</taxon>
    </lineage>
</organism>
<evidence type="ECO:0000313" key="5">
    <source>
        <dbReference type="Proteomes" id="UP001163046"/>
    </source>
</evidence>
<reference evidence="4" key="1">
    <citation type="submission" date="2023-01" db="EMBL/GenBank/DDBJ databases">
        <title>Genome assembly of the deep-sea coral Lophelia pertusa.</title>
        <authorList>
            <person name="Herrera S."/>
            <person name="Cordes E."/>
        </authorList>
    </citation>
    <scope>NUCLEOTIDE SEQUENCE</scope>
    <source>
        <strain evidence="4">USNM1676648</strain>
        <tissue evidence="4">Polyp</tissue>
    </source>
</reference>
<proteinExistence type="inferred from homology"/>
<dbReference type="AlphaFoldDB" id="A0A9W9Y8M7"/>
<dbReference type="GO" id="GO:0005737">
    <property type="term" value="C:cytoplasm"/>
    <property type="evidence" value="ECO:0007669"/>
    <property type="project" value="TreeGrafter"/>
</dbReference>
<dbReference type="EMBL" id="MU827810">
    <property type="protein sequence ID" value="KAJ7323773.1"/>
    <property type="molecule type" value="Genomic_DNA"/>
</dbReference>
<sequence>MASVCNEISFDFKKKAHKWCKQYLGGSWKNVSLDDFSIQVLGGGLTNALYICRLPDNYPIRNTEKRRIVLRIYGPLYGELASSVGALISDSVVFALLSEWNVGPKLFAIFPEGRLEELLPARNLTRMELSYPEISVKIAQKVAVYHRLELPLSKGPDFVWETISGWCEDVVQTQFNEQDKAVKLAKLKSMDLKQEFQFLRNYLETATSPGPVTFCHNDLQQGNILRVAKEVQENNEEEFDLKLIDFEYSAYNYRAFDLANHFCEWMIDYTIPPPQYFSLSLNNWPSKEQQLVFIRAYFGKDTQNNHAFAESTIEETELLDQVNRFALVSHFMWGLWGVVQERLNSGSNGIQFNYLDYAMARFEAYHHRKKELGLIN</sequence>
<comment type="similarity">
    <text evidence="3">Belongs to the choline/ethanolamine kinase family.</text>
</comment>
<dbReference type="Gene3D" id="3.90.1200.10">
    <property type="match status" value="1"/>
</dbReference>
<protein>
    <recommendedName>
        <fullName evidence="6">Choline kinase</fullName>
    </recommendedName>
</protein>
<evidence type="ECO:0000256" key="3">
    <source>
        <dbReference type="ARBA" id="ARBA00038211"/>
    </source>
</evidence>
<evidence type="ECO:0000256" key="2">
    <source>
        <dbReference type="ARBA" id="ARBA00023264"/>
    </source>
</evidence>
<dbReference type="InterPro" id="IPR011009">
    <property type="entry name" value="Kinase-like_dom_sf"/>
</dbReference>
<keyword evidence="5" id="KW-1185">Reference proteome</keyword>
<dbReference type="GO" id="GO:0006646">
    <property type="term" value="P:phosphatidylethanolamine biosynthetic process"/>
    <property type="evidence" value="ECO:0007669"/>
    <property type="project" value="TreeGrafter"/>
</dbReference>
<dbReference type="SUPFAM" id="SSF56112">
    <property type="entry name" value="Protein kinase-like (PK-like)"/>
    <property type="match status" value="1"/>
</dbReference>
<accession>A0A9W9Y8M7</accession>
<dbReference type="PANTHER" id="PTHR22603:SF93">
    <property type="entry name" value="RE24176P"/>
    <property type="match status" value="1"/>
</dbReference>
<dbReference type="PANTHER" id="PTHR22603">
    <property type="entry name" value="CHOLINE/ETHANOALAMINE KINASE"/>
    <property type="match status" value="1"/>
</dbReference>
<dbReference type="Gene3D" id="3.30.200.20">
    <property type="entry name" value="Phosphorylase Kinase, domain 1"/>
    <property type="match status" value="1"/>
</dbReference>
<keyword evidence="1" id="KW-0444">Lipid biosynthesis</keyword>